<protein>
    <submittedName>
        <fullName evidence="3">Autolysin sensor kinase</fullName>
        <ecNumber evidence="3">2.7.3.-</ecNumber>
    </submittedName>
</protein>
<keyword evidence="1" id="KW-1133">Transmembrane helix</keyword>
<dbReference type="Pfam" id="PF02518">
    <property type="entry name" value="HATPase_c"/>
    <property type="match status" value="1"/>
</dbReference>
<reference evidence="3" key="1">
    <citation type="submission" date="2020-02" db="EMBL/GenBank/DDBJ databases">
        <authorList>
            <person name="Meier V. D."/>
        </authorList>
    </citation>
    <scope>NUCLEOTIDE SEQUENCE</scope>
    <source>
        <strain evidence="3">AVDCRST_MAG89</strain>
    </source>
</reference>
<dbReference type="SUPFAM" id="SSF55874">
    <property type="entry name" value="ATPase domain of HSP90 chaperone/DNA topoisomerase II/histidine kinase"/>
    <property type="match status" value="1"/>
</dbReference>
<name>A0A6J4KQW5_9BACT</name>
<dbReference type="PROSITE" id="PS50109">
    <property type="entry name" value="HIS_KIN"/>
    <property type="match status" value="1"/>
</dbReference>
<dbReference type="GO" id="GO:0016020">
    <property type="term" value="C:membrane"/>
    <property type="evidence" value="ECO:0007669"/>
    <property type="project" value="InterPro"/>
</dbReference>
<dbReference type="InterPro" id="IPR003594">
    <property type="entry name" value="HATPase_dom"/>
</dbReference>
<dbReference type="Gene3D" id="3.30.565.10">
    <property type="entry name" value="Histidine kinase-like ATPase, C-terminal domain"/>
    <property type="match status" value="1"/>
</dbReference>
<sequence>MNPTGNQPGTWSRGWYGWGILVGMWAVFGILFSIQASARPLRPGGRPITGTEALAIGFVDMTGWVLMALVAFAVARRVPIQRGRMIRFILVYLASMFAAFALRTWWQFLAPSVTGPTRLTFWQVMMLGAALKALIYSLLLGVGYALVYARQLHERELREAQLETELLSAHLNVLKMQLQPHFLFNTLNSISSLMYADVGAADRMVARLADFLRQTLRTIDTQEVTLQEEMNFLTLYLDIERTRLRDRLEVCLDVDEGARVALVPHLILQPLVENAIRHAIAPRVEGGSVTVLAKRQGDRLQLVVRDDGPGLRTDPSTTGLGLQNTRQRLQHLYPGTHRFSIRDGTDGGAEVEVEIPYKPLWTENESAAANGGLT</sequence>
<dbReference type="EC" id="2.7.3.-" evidence="3"/>
<feature type="transmembrane region" description="Helical" evidence="1">
    <location>
        <begin position="86"/>
        <end position="106"/>
    </location>
</feature>
<dbReference type="PANTHER" id="PTHR34220:SF9">
    <property type="entry name" value="SIGNAL TRANSDUCTION HISTIDINE KINASE INTERNAL REGION DOMAIN-CONTAINING PROTEIN"/>
    <property type="match status" value="1"/>
</dbReference>
<keyword evidence="3" id="KW-0418">Kinase</keyword>
<dbReference type="AlphaFoldDB" id="A0A6J4KQW5"/>
<organism evidence="3">
    <name type="scientific">uncultured Gemmatimonadota bacterium</name>
    <dbReference type="NCBI Taxonomy" id="203437"/>
    <lineage>
        <taxon>Bacteria</taxon>
        <taxon>Pseudomonadati</taxon>
        <taxon>Gemmatimonadota</taxon>
        <taxon>environmental samples</taxon>
    </lineage>
</organism>
<proteinExistence type="predicted"/>
<keyword evidence="1" id="KW-0472">Membrane</keyword>
<dbReference type="EMBL" id="CADCTV010000223">
    <property type="protein sequence ID" value="CAA9309315.1"/>
    <property type="molecule type" value="Genomic_DNA"/>
</dbReference>
<feature type="transmembrane region" description="Helical" evidence="1">
    <location>
        <begin position="126"/>
        <end position="149"/>
    </location>
</feature>
<gene>
    <name evidence="3" type="ORF">AVDCRST_MAG89-1011</name>
</gene>
<keyword evidence="3" id="KW-0808">Transferase</keyword>
<dbReference type="Pfam" id="PF06580">
    <property type="entry name" value="His_kinase"/>
    <property type="match status" value="1"/>
</dbReference>
<evidence type="ECO:0000256" key="1">
    <source>
        <dbReference type="SAM" id="Phobius"/>
    </source>
</evidence>
<dbReference type="InterPro" id="IPR010559">
    <property type="entry name" value="Sig_transdc_His_kin_internal"/>
</dbReference>
<evidence type="ECO:0000313" key="3">
    <source>
        <dbReference type="EMBL" id="CAA9309315.1"/>
    </source>
</evidence>
<feature type="transmembrane region" description="Helical" evidence="1">
    <location>
        <begin position="54"/>
        <end position="74"/>
    </location>
</feature>
<dbReference type="GO" id="GO:0000155">
    <property type="term" value="F:phosphorelay sensor kinase activity"/>
    <property type="evidence" value="ECO:0007669"/>
    <property type="project" value="InterPro"/>
</dbReference>
<dbReference type="PANTHER" id="PTHR34220">
    <property type="entry name" value="SENSOR HISTIDINE KINASE YPDA"/>
    <property type="match status" value="1"/>
</dbReference>
<dbReference type="InterPro" id="IPR005467">
    <property type="entry name" value="His_kinase_dom"/>
</dbReference>
<dbReference type="InterPro" id="IPR036890">
    <property type="entry name" value="HATPase_C_sf"/>
</dbReference>
<feature type="transmembrane region" description="Helical" evidence="1">
    <location>
        <begin position="15"/>
        <end position="34"/>
    </location>
</feature>
<feature type="domain" description="Histidine kinase" evidence="2">
    <location>
        <begin position="267"/>
        <end position="359"/>
    </location>
</feature>
<accession>A0A6J4KQW5</accession>
<dbReference type="InterPro" id="IPR050640">
    <property type="entry name" value="Bact_2-comp_sensor_kinase"/>
</dbReference>
<keyword evidence="1" id="KW-0812">Transmembrane</keyword>
<evidence type="ECO:0000259" key="2">
    <source>
        <dbReference type="PROSITE" id="PS50109"/>
    </source>
</evidence>